<keyword evidence="3" id="KW-1185">Reference proteome</keyword>
<dbReference type="Pfam" id="PF12822">
    <property type="entry name" value="ECF_trnsprt"/>
    <property type="match status" value="1"/>
</dbReference>
<feature type="transmembrane region" description="Helical" evidence="1">
    <location>
        <begin position="153"/>
        <end position="170"/>
    </location>
</feature>
<proteinExistence type="predicted"/>
<dbReference type="InterPro" id="IPR024529">
    <property type="entry name" value="ECF_trnsprt_substrate-spec"/>
</dbReference>
<evidence type="ECO:0000256" key="1">
    <source>
        <dbReference type="SAM" id="Phobius"/>
    </source>
</evidence>
<evidence type="ECO:0000313" key="2">
    <source>
        <dbReference type="EMBL" id="RXZ58231.1"/>
    </source>
</evidence>
<dbReference type="Proteomes" id="UP000291269">
    <property type="component" value="Unassembled WGS sequence"/>
</dbReference>
<keyword evidence="1" id="KW-0472">Membrane</keyword>
<dbReference type="GO" id="GO:0022857">
    <property type="term" value="F:transmembrane transporter activity"/>
    <property type="evidence" value="ECO:0007669"/>
    <property type="project" value="InterPro"/>
</dbReference>
<feature type="transmembrane region" description="Helical" evidence="1">
    <location>
        <begin position="15"/>
        <end position="33"/>
    </location>
</feature>
<dbReference type="EMBL" id="SDOZ01000003">
    <property type="protein sequence ID" value="RXZ58231.1"/>
    <property type="molecule type" value="Genomic_DNA"/>
</dbReference>
<comment type="caution">
    <text evidence="2">The sequence shown here is derived from an EMBL/GenBank/DDBJ whole genome shotgun (WGS) entry which is preliminary data.</text>
</comment>
<organism evidence="2 3">
    <name type="scientific">Candidatus Borkfalkia ceftriaxoniphila</name>
    <dbReference type="NCBI Taxonomy" id="2508949"/>
    <lineage>
        <taxon>Bacteria</taxon>
        <taxon>Bacillati</taxon>
        <taxon>Bacillota</taxon>
        <taxon>Clostridia</taxon>
        <taxon>Christensenellales</taxon>
        <taxon>Christensenellaceae</taxon>
        <taxon>Candidatus Borkfalkia</taxon>
    </lineage>
</organism>
<feature type="transmembrane region" description="Helical" evidence="1">
    <location>
        <begin position="113"/>
        <end position="133"/>
    </location>
</feature>
<dbReference type="AlphaFoldDB" id="A0A4Q2K875"/>
<evidence type="ECO:0000313" key="3">
    <source>
        <dbReference type="Proteomes" id="UP000291269"/>
    </source>
</evidence>
<dbReference type="NCBIfam" id="TIGR04518">
    <property type="entry name" value="ECF_S_folT_fam"/>
    <property type="match status" value="1"/>
</dbReference>
<dbReference type="Gene3D" id="1.10.1760.20">
    <property type="match status" value="1"/>
</dbReference>
<dbReference type="InterPro" id="IPR030949">
    <property type="entry name" value="ECF_S_folate_fam"/>
</dbReference>
<keyword evidence="1" id="KW-0812">Transmembrane</keyword>
<feature type="transmembrane region" description="Helical" evidence="1">
    <location>
        <begin position="45"/>
        <end position="76"/>
    </location>
</feature>
<keyword evidence="1" id="KW-1133">Transmembrane helix</keyword>
<name>A0A4Q2K875_9FIRM</name>
<sequence length="179" mass="19079">MFTKTFIGLSSGKKIAYLAVFSAVMVLVNAFSLDVSPSFKISFTAAAAFITGAMFGPVGGFSVCFVGDLIGCLIAGQAPNPLIMLATGMLGLIPGCIMTYIKGFFYLKAILSFALCLLICTAGINTFAIYFYYSSRSVSYFSYMFSRLPMQSAVMAVNCAAGIVLAKVLNRTKIGFKIS</sequence>
<accession>A0A4Q2K875</accession>
<dbReference type="OrthoDB" id="4624at2"/>
<feature type="transmembrane region" description="Helical" evidence="1">
    <location>
        <begin position="82"/>
        <end position="101"/>
    </location>
</feature>
<dbReference type="RefSeq" id="WP_129226530.1">
    <property type="nucleotide sequence ID" value="NZ_SDOZ01000003.1"/>
</dbReference>
<reference evidence="2 3" key="1">
    <citation type="journal article" date="2019" name="Gut">
        <title>Antibiotics-induced monodominance of a novel gut bacterial order.</title>
        <authorList>
            <person name="Hildebrand F."/>
            <person name="Moitinho-Silva L."/>
            <person name="Blasche S."/>
            <person name="Jahn M.T."/>
            <person name="Gossmann T.I."/>
            <person name="Heuerta-Cepas J."/>
            <person name="Hercog R."/>
            <person name="Luetge M."/>
            <person name="Bahram M."/>
            <person name="Pryszlak A."/>
            <person name="Alves R.J."/>
            <person name="Waszak S.M."/>
            <person name="Zhu A."/>
            <person name="Ye L."/>
            <person name="Costea P.I."/>
            <person name="Aalvink S."/>
            <person name="Belzer C."/>
            <person name="Forslund S.K."/>
            <person name="Sunagawa S."/>
            <person name="Hentschel U."/>
            <person name="Merten C."/>
            <person name="Patil K.R."/>
            <person name="Benes V."/>
            <person name="Bork P."/>
        </authorList>
    </citation>
    <scope>NUCLEOTIDE SEQUENCE [LARGE SCALE GENOMIC DNA]</scope>
    <source>
        <strain evidence="2 3">HDS1380</strain>
    </source>
</reference>
<gene>
    <name evidence="2" type="ORF">ESZ91_09230</name>
</gene>
<protein>
    <submittedName>
        <fullName evidence="2">Folate family ECF transporter S component</fullName>
    </submittedName>
</protein>